<protein>
    <recommendedName>
        <fullName evidence="9">Toxin secretion/phage lysis holin</fullName>
    </recommendedName>
</protein>
<comment type="subcellular location">
    <subcellularLocation>
        <location evidence="1">Membrane</location>
        <topology evidence="1">Multi-pass membrane protein</topology>
    </subcellularLocation>
</comment>
<keyword evidence="3 6" id="KW-1133">Transmembrane helix</keyword>
<sequence>MLFLCRKKEEGIKLTPVTTVPFHNLLLQNMRSMVDNKMIIVFLIVIILDIFTGYAKSFLAADTMAKTQSTKGLNGLIKHGLVILIILVLYPLMTAMGYESYADIVVAFYILNYSISISENLGQTGIPIPSWLKNRLAKLQKDYDHSDKGKDDK</sequence>
<evidence type="ECO:0000256" key="6">
    <source>
        <dbReference type="SAM" id="Phobius"/>
    </source>
</evidence>
<keyword evidence="2 6" id="KW-0812">Transmembrane</keyword>
<accession>A0ABR5PNC5</accession>
<comment type="caution">
    <text evidence="7">The sequence shown here is derived from an EMBL/GenBank/DDBJ whole genome shotgun (WGS) entry which is preliminary data.</text>
</comment>
<dbReference type="InterPro" id="IPR006480">
    <property type="entry name" value="Phage_holin_4_1"/>
</dbReference>
<evidence type="ECO:0000256" key="2">
    <source>
        <dbReference type="ARBA" id="ARBA00022692"/>
    </source>
</evidence>
<feature type="transmembrane region" description="Helical" evidence="6">
    <location>
        <begin position="75"/>
        <end position="93"/>
    </location>
</feature>
<evidence type="ECO:0000313" key="7">
    <source>
        <dbReference type="EMBL" id="KRM31940.1"/>
    </source>
</evidence>
<keyword evidence="8" id="KW-1185">Reference proteome</keyword>
<evidence type="ECO:0000313" key="8">
    <source>
        <dbReference type="Proteomes" id="UP000051217"/>
    </source>
</evidence>
<evidence type="ECO:0000256" key="5">
    <source>
        <dbReference type="ARBA" id="ARBA00023600"/>
    </source>
</evidence>
<dbReference type="Pfam" id="PF05105">
    <property type="entry name" value="Phage_holin_4_1"/>
    <property type="match status" value="1"/>
</dbReference>
<dbReference type="EMBL" id="AZFI01000002">
    <property type="protein sequence ID" value="KRM31940.1"/>
    <property type="molecule type" value="Genomic_DNA"/>
</dbReference>
<gene>
    <name evidence="7" type="ORF">FC65_GL000850</name>
</gene>
<evidence type="ECO:0000256" key="3">
    <source>
        <dbReference type="ARBA" id="ARBA00022989"/>
    </source>
</evidence>
<evidence type="ECO:0008006" key="9">
    <source>
        <dbReference type="Google" id="ProtNLM"/>
    </source>
</evidence>
<proteinExistence type="inferred from homology"/>
<keyword evidence="4 6" id="KW-0472">Membrane</keyword>
<dbReference type="Proteomes" id="UP000051217">
    <property type="component" value="Unassembled WGS sequence"/>
</dbReference>
<comment type="similarity">
    <text evidence="5">Belongs to the bacteriophage holin family. Cp-1 holin subfamily.</text>
</comment>
<organism evidence="7 8">
    <name type="scientific">Ligilactobacillus acidipiscis DSM 15836</name>
    <dbReference type="NCBI Taxonomy" id="1423716"/>
    <lineage>
        <taxon>Bacteria</taxon>
        <taxon>Bacillati</taxon>
        <taxon>Bacillota</taxon>
        <taxon>Bacilli</taxon>
        <taxon>Lactobacillales</taxon>
        <taxon>Lactobacillaceae</taxon>
        <taxon>Ligilactobacillus</taxon>
    </lineage>
</organism>
<evidence type="ECO:0000256" key="4">
    <source>
        <dbReference type="ARBA" id="ARBA00023136"/>
    </source>
</evidence>
<name>A0ABR5PNC5_9LACO</name>
<reference evidence="7 8" key="1">
    <citation type="journal article" date="2015" name="Genome Announc.">
        <title>Expanding the biotechnology potential of lactobacilli through comparative genomics of 213 strains and associated genera.</title>
        <authorList>
            <person name="Sun Z."/>
            <person name="Harris H.M."/>
            <person name="McCann A."/>
            <person name="Guo C."/>
            <person name="Argimon S."/>
            <person name="Zhang W."/>
            <person name="Yang X."/>
            <person name="Jeffery I.B."/>
            <person name="Cooney J.C."/>
            <person name="Kagawa T.F."/>
            <person name="Liu W."/>
            <person name="Song Y."/>
            <person name="Salvetti E."/>
            <person name="Wrobel A."/>
            <person name="Rasinkangas P."/>
            <person name="Parkhill J."/>
            <person name="Rea M.C."/>
            <person name="O'Sullivan O."/>
            <person name="Ritari J."/>
            <person name="Douillard F.P."/>
            <person name="Paul Ross R."/>
            <person name="Yang R."/>
            <person name="Briner A.E."/>
            <person name="Felis G.E."/>
            <person name="de Vos W.M."/>
            <person name="Barrangou R."/>
            <person name="Klaenhammer T.R."/>
            <person name="Caufield P.W."/>
            <person name="Cui Y."/>
            <person name="Zhang H."/>
            <person name="O'Toole P.W."/>
        </authorList>
    </citation>
    <scope>NUCLEOTIDE SEQUENCE [LARGE SCALE GENOMIC DNA]</scope>
    <source>
        <strain evidence="7 8">DSM 15836</strain>
    </source>
</reference>
<feature type="transmembrane region" description="Helical" evidence="6">
    <location>
        <begin position="38"/>
        <end position="55"/>
    </location>
</feature>
<evidence type="ECO:0000256" key="1">
    <source>
        <dbReference type="ARBA" id="ARBA00004141"/>
    </source>
</evidence>
<dbReference type="NCBIfam" id="TIGR01593">
    <property type="entry name" value="holin_tox_secr"/>
    <property type="match status" value="1"/>
</dbReference>